<protein>
    <recommendedName>
        <fullName evidence="13">Phosphomannomutase</fullName>
    </recommendedName>
</protein>
<keyword evidence="12" id="KW-1185">Reference proteome</keyword>
<evidence type="ECO:0000256" key="5">
    <source>
        <dbReference type="ARBA" id="ARBA00022842"/>
    </source>
</evidence>
<dbReference type="GO" id="GO:0000287">
    <property type="term" value="F:magnesium ion binding"/>
    <property type="evidence" value="ECO:0007669"/>
    <property type="project" value="InterPro"/>
</dbReference>
<dbReference type="GO" id="GO:0005634">
    <property type="term" value="C:nucleus"/>
    <property type="evidence" value="ECO:0007669"/>
    <property type="project" value="TreeGrafter"/>
</dbReference>
<feature type="domain" description="Alpha-D-phosphohexomutase C-terminal" evidence="7">
    <location>
        <begin position="590"/>
        <end position="608"/>
    </location>
</feature>
<dbReference type="PANTHER" id="PTHR45745:SF1">
    <property type="entry name" value="PHOSPHOGLUCOMUTASE 2B-RELATED"/>
    <property type="match status" value="1"/>
</dbReference>
<dbReference type="GO" id="GO:0005975">
    <property type="term" value="P:carbohydrate metabolic process"/>
    <property type="evidence" value="ECO:0007669"/>
    <property type="project" value="InterPro"/>
</dbReference>
<evidence type="ECO:0000259" key="8">
    <source>
        <dbReference type="Pfam" id="PF02878"/>
    </source>
</evidence>
<keyword evidence="5" id="KW-0460">Magnesium</keyword>
<evidence type="ECO:0000259" key="9">
    <source>
        <dbReference type="Pfam" id="PF02879"/>
    </source>
</evidence>
<evidence type="ECO:0000259" key="7">
    <source>
        <dbReference type="Pfam" id="PF00408"/>
    </source>
</evidence>
<dbReference type="InterPro" id="IPR016055">
    <property type="entry name" value="A-D-PHexomutase_a/b/a-I/II/III"/>
</dbReference>
<keyword evidence="4" id="KW-0479">Metal-binding</keyword>
<gene>
    <name evidence="11" type="ORF">OC846_001723</name>
</gene>
<organism evidence="11 12">
    <name type="scientific">Tilletia horrida</name>
    <dbReference type="NCBI Taxonomy" id="155126"/>
    <lineage>
        <taxon>Eukaryota</taxon>
        <taxon>Fungi</taxon>
        <taxon>Dikarya</taxon>
        <taxon>Basidiomycota</taxon>
        <taxon>Ustilaginomycotina</taxon>
        <taxon>Exobasidiomycetes</taxon>
        <taxon>Tilletiales</taxon>
        <taxon>Tilletiaceae</taxon>
        <taxon>Tilletia</taxon>
    </lineage>
</organism>
<dbReference type="SUPFAM" id="SSF53738">
    <property type="entry name" value="Phosphoglucomutase, first 3 domains"/>
    <property type="match status" value="3"/>
</dbReference>
<evidence type="ECO:0000259" key="10">
    <source>
        <dbReference type="Pfam" id="PF02880"/>
    </source>
</evidence>
<dbReference type="Gene3D" id="3.30.310.50">
    <property type="entry name" value="Alpha-D-phosphohexomutase, C-terminal domain"/>
    <property type="match status" value="1"/>
</dbReference>
<proteinExistence type="inferred from homology"/>
<comment type="caution">
    <text evidence="11">The sequence shown here is derived from an EMBL/GenBank/DDBJ whole genome shotgun (WGS) entry which is preliminary data.</text>
</comment>
<dbReference type="GO" id="GO:0006166">
    <property type="term" value="P:purine ribonucleoside salvage"/>
    <property type="evidence" value="ECO:0007669"/>
    <property type="project" value="TreeGrafter"/>
</dbReference>
<comment type="similarity">
    <text evidence="2">Belongs to the phosphohexose mutase family.</text>
</comment>
<evidence type="ECO:0000313" key="11">
    <source>
        <dbReference type="EMBL" id="KAK0555463.1"/>
    </source>
</evidence>
<evidence type="ECO:0008006" key="13">
    <source>
        <dbReference type="Google" id="ProtNLM"/>
    </source>
</evidence>
<evidence type="ECO:0000256" key="4">
    <source>
        <dbReference type="ARBA" id="ARBA00022723"/>
    </source>
</evidence>
<dbReference type="AlphaFoldDB" id="A0AAN6GSB1"/>
<dbReference type="Gene3D" id="3.40.120.10">
    <property type="entry name" value="Alpha-D-Glucose-1,6-Bisphosphate, subunit A, domain 3"/>
    <property type="match status" value="3"/>
</dbReference>
<keyword evidence="3" id="KW-0597">Phosphoprotein</keyword>
<evidence type="ECO:0000256" key="1">
    <source>
        <dbReference type="ARBA" id="ARBA00001946"/>
    </source>
</evidence>
<dbReference type="PROSITE" id="PS00710">
    <property type="entry name" value="PGM_PMM"/>
    <property type="match status" value="1"/>
</dbReference>
<feature type="domain" description="Alpha-D-phosphohexomutase alpha/beta/alpha" evidence="8">
    <location>
        <begin position="47"/>
        <end position="183"/>
    </location>
</feature>
<dbReference type="InterPro" id="IPR005846">
    <property type="entry name" value="A-D-PHexomutase_a/b/a-III"/>
</dbReference>
<dbReference type="PANTHER" id="PTHR45745">
    <property type="entry name" value="PHOSPHOMANNOMUTASE 45A"/>
    <property type="match status" value="1"/>
</dbReference>
<dbReference type="Pfam" id="PF02878">
    <property type="entry name" value="PGM_PMM_I"/>
    <property type="match status" value="1"/>
</dbReference>
<reference evidence="11" key="1">
    <citation type="journal article" date="2023" name="PhytoFront">
        <title>Draft Genome Resources of Seven Strains of Tilletia horrida, Causal Agent of Kernel Smut of Rice.</title>
        <authorList>
            <person name="Khanal S."/>
            <person name="Antony Babu S."/>
            <person name="Zhou X.G."/>
        </authorList>
    </citation>
    <scope>NUCLEOTIDE SEQUENCE</scope>
    <source>
        <strain evidence="11">TX6</strain>
    </source>
</reference>
<keyword evidence="6" id="KW-0413">Isomerase</keyword>
<dbReference type="SUPFAM" id="SSF55957">
    <property type="entry name" value="Phosphoglucomutase, C-terminal domain"/>
    <property type="match status" value="1"/>
</dbReference>
<dbReference type="Pfam" id="PF00408">
    <property type="entry name" value="PGM_PMM_IV"/>
    <property type="match status" value="1"/>
</dbReference>
<evidence type="ECO:0000256" key="3">
    <source>
        <dbReference type="ARBA" id="ARBA00022553"/>
    </source>
</evidence>
<dbReference type="InterPro" id="IPR005843">
    <property type="entry name" value="A-D-PHexomutase_C"/>
</dbReference>
<dbReference type="GO" id="GO:0008973">
    <property type="term" value="F:phosphopentomutase activity"/>
    <property type="evidence" value="ECO:0007669"/>
    <property type="project" value="TreeGrafter"/>
</dbReference>
<evidence type="ECO:0000313" key="12">
    <source>
        <dbReference type="Proteomes" id="UP001176517"/>
    </source>
</evidence>
<dbReference type="Pfam" id="PF02880">
    <property type="entry name" value="PGM_PMM_III"/>
    <property type="match status" value="1"/>
</dbReference>
<dbReference type="InterPro" id="IPR005845">
    <property type="entry name" value="A-D-PHexomutase_a/b/a-II"/>
</dbReference>
<feature type="domain" description="Alpha-D-phosphohexomutase alpha/beta/alpha" evidence="10">
    <location>
        <begin position="339"/>
        <end position="468"/>
    </location>
</feature>
<dbReference type="EMBL" id="JAPDMZ010000027">
    <property type="protein sequence ID" value="KAK0555463.1"/>
    <property type="molecule type" value="Genomic_DNA"/>
</dbReference>
<name>A0AAN6GSB1_9BASI</name>
<sequence>MTADAAIIDAARAWLAKDPDSVTKTQLQHALDNSQHDQLQAAFGERISFGTAGLRAAMGYGPARMNRLIIIETTAGLASHLLSSNSQAKQQGVVIAYDGRHGSKDFAETAAGVLIASGIKVYLFSEPTPTPLGAFATRTLGAAAGIVVTASHNPPQDNGYKVYWHGGAQINSPLDSQIATAIQPIAASSALPPIASLEEPSSASLLTRLDRSLFESYSKDTLASFPPPSSRSAEAQSHSELGIAYTPMHGVGAPFAEELLRRSGYPNVHTVKEQREPDGDFPTVKFPNPEEPGAMDLVIALANSTSPPATVAIANDPDADRLSACARLPHSGEMKQLTGDQVGAILGDELMRRFKHAAGGGGDEGEVGWVLTTIVSSRLLARLASSYGVEIRECLTGFKWLGTVARAIEQQPSSSSSSSSSDDDDARKKNKFLFAYEEALGYMVQPHVWDKDGLSALLLISSIAAELNAQSPPRTLWDRLEEIHRKAGLSVTIQKTIRLAPGMAGSAVMTKLRKVLENAGAGASLPLKFALVDDLLDRQPASGGAQDLERIVREKIIPKNDVLRFYVDNGSSGLVSADGDQGAIELSAPRIIVRPSGTEPKVKIYCEALGSVDGSQGESYRDAEARVRKELEDIVSTFYDWVSAL</sequence>
<dbReference type="CDD" id="cd05799">
    <property type="entry name" value="PGM2"/>
    <property type="match status" value="1"/>
</dbReference>
<dbReference type="InterPro" id="IPR016066">
    <property type="entry name" value="A-D-PHexomutase_CS"/>
</dbReference>
<accession>A0AAN6GSB1</accession>
<dbReference type="InterPro" id="IPR005844">
    <property type="entry name" value="A-D-PHexomutase_a/b/a-I"/>
</dbReference>
<feature type="domain" description="Alpha-D-phosphohexomutase alpha/beta/alpha" evidence="9">
    <location>
        <begin position="233"/>
        <end position="324"/>
    </location>
</feature>
<dbReference type="InterPro" id="IPR036900">
    <property type="entry name" value="A-D-PHexomutase_C_sf"/>
</dbReference>
<dbReference type="Pfam" id="PF02879">
    <property type="entry name" value="PGM_PMM_II"/>
    <property type="match status" value="1"/>
</dbReference>
<evidence type="ECO:0000256" key="6">
    <source>
        <dbReference type="ARBA" id="ARBA00023235"/>
    </source>
</evidence>
<dbReference type="PRINTS" id="PR00509">
    <property type="entry name" value="PGMPMM"/>
</dbReference>
<evidence type="ECO:0000256" key="2">
    <source>
        <dbReference type="ARBA" id="ARBA00010231"/>
    </source>
</evidence>
<dbReference type="InterPro" id="IPR005841">
    <property type="entry name" value="Alpha-D-phosphohexomutase_SF"/>
</dbReference>
<comment type="cofactor">
    <cofactor evidence="1">
        <name>Mg(2+)</name>
        <dbReference type="ChEBI" id="CHEBI:18420"/>
    </cofactor>
</comment>
<dbReference type="Proteomes" id="UP001176517">
    <property type="component" value="Unassembled WGS sequence"/>
</dbReference>